<dbReference type="Proteomes" id="UP000743370">
    <property type="component" value="Unassembled WGS sequence"/>
</dbReference>
<feature type="domain" description="Neprosin activation peptide" evidence="1">
    <location>
        <begin position="135"/>
        <end position="166"/>
    </location>
</feature>
<dbReference type="InterPro" id="IPR025521">
    <property type="entry name" value="Neprosin_propep"/>
</dbReference>
<evidence type="ECO:0000259" key="1">
    <source>
        <dbReference type="Pfam" id="PF14365"/>
    </source>
</evidence>
<accession>A0A8T0KTL9</accession>
<sequence>MPRRREADRVMPNPRRDGFCPWVWRQRHLLCDNDVSASSRRVSGGLGVVFSRRKNLGFEWGFLLVSCYVGFGHGDKEIPGMENYFSVIECFDDISVEGLEQELEECKNNDVVANILSKGTKLKDYTKGVENDSLSPDGDIIDCVHVSHQPALDHPNLKNHKIQISTALKQVGRSVVNCMETTTLIGHSGASISPLSKYSSSQYHISILVWKEDATFGLIVTNDDVNFWLKGPTIAGNAVFSRDESVKDWFQLMVLTVS</sequence>
<proteinExistence type="predicted"/>
<evidence type="ECO:0000313" key="2">
    <source>
        <dbReference type="EMBL" id="KAG2402368.1"/>
    </source>
</evidence>
<dbReference type="AlphaFoldDB" id="A0A8T0KTL9"/>
<comment type="caution">
    <text evidence="2">The sequence shown here is derived from an EMBL/GenBank/DDBJ whole genome shotgun (WGS) entry which is preliminary data.</text>
</comment>
<name>A0A8T0KTL9_PHAAN</name>
<organism evidence="2 3">
    <name type="scientific">Phaseolus angularis</name>
    <name type="common">Azuki bean</name>
    <name type="synonym">Vigna angularis</name>
    <dbReference type="NCBI Taxonomy" id="3914"/>
    <lineage>
        <taxon>Eukaryota</taxon>
        <taxon>Viridiplantae</taxon>
        <taxon>Streptophyta</taxon>
        <taxon>Embryophyta</taxon>
        <taxon>Tracheophyta</taxon>
        <taxon>Spermatophyta</taxon>
        <taxon>Magnoliopsida</taxon>
        <taxon>eudicotyledons</taxon>
        <taxon>Gunneridae</taxon>
        <taxon>Pentapetalae</taxon>
        <taxon>rosids</taxon>
        <taxon>fabids</taxon>
        <taxon>Fabales</taxon>
        <taxon>Fabaceae</taxon>
        <taxon>Papilionoideae</taxon>
        <taxon>50 kb inversion clade</taxon>
        <taxon>NPAAA clade</taxon>
        <taxon>indigoferoid/millettioid clade</taxon>
        <taxon>Phaseoleae</taxon>
        <taxon>Vigna</taxon>
    </lineage>
</organism>
<reference evidence="2 3" key="1">
    <citation type="submission" date="2020-05" db="EMBL/GenBank/DDBJ databases">
        <title>Vigna angularis (adzuki bean) Var. LongXiaoDou No. 4 denovo assembly.</title>
        <authorList>
            <person name="Xiang H."/>
        </authorList>
    </citation>
    <scope>NUCLEOTIDE SEQUENCE [LARGE SCALE GENOMIC DNA]</scope>
    <source>
        <tissue evidence="2">Leaf</tissue>
    </source>
</reference>
<dbReference type="EMBL" id="JABFOF010000003">
    <property type="protein sequence ID" value="KAG2402368.1"/>
    <property type="molecule type" value="Genomic_DNA"/>
</dbReference>
<evidence type="ECO:0000313" key="3">
    <source>
        <dbReference type="Proteomes" id="UP000743370"/>
    </source>
</evidence>
<protein>
    <submittedName>
        <fullName evidence="2">Vacuolar protein</fullName>
    </submittedName>
</protein>
<gene>
    <name evidence="2" type="ORF">HKW66_Vig0235640</name>
</gene>
<dbReference type="Pfam" id="PF14365">
    <property type="entry name" value="Neprosin_AP"/>
    <property type="match status" value="1"/>
</dbReference>